<proteinExistence type="predicted"/>
<accession>A0A2W6MXB1</accession>
<protein>
    <recommendedName>
        <fullName evidence="3">Lipoprotein</fullName>
    </recommendedName>
</protein>
<dbReference type="EMBL" id="NBIU01000001">
    <property type="protein sequence ID" value="PZT49165.1"/>
    <property type="molecule type" value="Genomic_DNA"/>
</dbReference>
<keyword evidence="2" id="KW-1185">Reference proteome</keyword>
<name>A0A2W6MXB1_9HELI</name>
<sequence length="175" mass="19721">MKQKFFLLSIMGAFLMTGCYKQAPIAKIPMEQICKSPIATIDLQSLKVGEFNDLKLQKNEVQKEIIASLKSSNCFEFGVDYGREYKLDAVFGSIYKHNQQGGFFKQNHQQKAIIEVQFSLSRYKENLIFSGKTTLDLTNNKILGLGETPSFTPLNLNTSLQNSINAALKDLIQNL</sequence>
<organism evidence="1 2">
    <name type="scientific">Helicobacter valdiviensis</name>
    <dbReference type="NCBI Taxonomy" id="1458358"/>
    <lineage>
        <taxon>Bacteria</taxon>
        <taxon>Pseudomonadati</taxon>
        <taxon>Campylobacterota</taxon>
        <taxon>Epsilonproteobacteria</taxon>
        <taxon>Campylobacterales</taxon>
        <taxon>Helicobacteraceae</taxon>
        <taxon>Helicobacter</taxon>
    </lineage>
</organism>
<dbReference type="RefSeq" id="WP_111228915.1">
    <property type="nucleotide sequence ID" value="NZ_NBIU01000001.1"/>
</dbReference>
<gene>
    <name evidence="1" type="ORF">B6S12_00805</name>
</gene>
<evidence type="ECO:0000313" key="2">
    <source>
        <dbReference type="Proteomes" id="UP000249746"/>
    </source>
</evidence>
<evidence type="ECO:0008006" key="3">
    <source>
        <dbReference type="Google" id="ProtNLM"/>
    </source>
</evidence>
<dbReference type="PROSITE" id="PS51257">
    <property type="entry name" value="PROKAR_LIPOPROTEIN"/>
    <property type="match status" value="1"/>
</dbReference>
<dbReference type="OrthoDB" id="5323720at2"/>
<evidence type="ECO:0000313" key="1">
    <source>
        <dbReference type="EMBL" id="PZT49165.1"/>
    </source>
</evidence>
<comment type="caution">
    <text evidence="1">The sequence shown here is derived from an EMBL/GenBank/DDBJ whole genome shotgun (WGS) entry which is preliminary data.</text>
</comment>
<reference evidence="1 2" key="1">
    <citation type="submission" date="2017-03" db="EMBL/GenBank/DDBJ databases">
        <title>Genomic and clinical evidence uncovers the enterohepatic species Helicobacter valdiviensis as a potential human intestinal pathogen.</title>
        <authorList>
            <person name="Fresia P."/>
            <person name="Jara R."/>
            <person name="Sierra R."/>
            <person name="Ferres I."/>
            <person name="Greif G."/>
            <person name="Iraola G."/>
            <person name="Collado L."/>
        </authorList>
    </citation>
    <scope>NUCLEOTIDE SEQUENCE [LARGE SCALE GENOMIC DNA]</scope>
    <source>
        <strain evidence="1 2">WBE14</strain>
    </source>
</reference>
<dbReference type="Proteomes" id="UP000249746">
    <property type="component" value="Unassembled WGS sequence"/>
</dbReference>
<dbReference type="AlphaFoldDB" id="A0A2W6MXB1"/>